<dbReference type="STRING" id="1249101.BST21_13890"/>
<evidence type="ECO:0000313" key="2">
    <source>
        <dbReference type="Proteomes" id="UP000466431"/>
    </source>
</evidence>
<dbReference type="Proteomes" id="UP000466431">
    <property type="component" value="Chromosome"/>
</dbReference>
<protein>
    <submittedName>
        <fullName evidence="1">Uncharacterized protein</fullName>
    </submittedName>
</protein>
<dbReference type="KEGG" id="mcee:MCEL_28170"/>
<name>A0A1X0BUQ1_MYCCF</name>
<evidence type="ECO:0000313" key="1">
    <source>
        <dbReference type="EMBL" id="BBY44522.1"/>
    </source>
</evidence>
<reference evidence="1 2" key="1">
    <citation type="journal article" date="2019" name="Emerg. Microbes Infect.">
        <title>Comprehensive subspecies identification of 175 nontuberculous mycobacteria species based on 7547 genomic profiles.</title>
        <authorList>
            <person name="Matsumoto Y."/>
            <person name="Kinjo T."/>
            <person name="Motooka D."/>
            <person name="Nabeya D."/>
            <person name="Jung N."/>
            <person name="Uechi K."/>
            <person name="Horii T."/>
            <person name="Iida T."/>
            <person name="Fujita J."/>
            <person name="Nakamura S."/>
        </authorList>
    </citation>
    <scope>NUCLEOTIDE SEQUENCE [LARGE SCALE GENOMIC DNA]</scope>
    <source>
        <strain evidence="1 2">JCM 18439</strain>
    </source>
</reference>
<keyword evidence="2" id="KW-1185">Reference proteome</keyword>
<sequence length="113" mass="12252">MTARHHRLAYTGIVAAVVLIIGLLAMNFPVFIDSYDQYGWQIKCGTGYVSNLTQAAATVGEDNYVEQCKDALLARRMWTISMVVLAGAVLLTTLVAAATTSARESLQPHHNNA</sequence>
<accession>A0A1X0BUQ1</accession>
<proteinExistence type="predicted"/>
<gene>
    <name evidence="1" type="ORF">MCEL_28170</name>
</gene>
<organism evidence="1 2">
    <name type="scientific">Mycolicibacterium celeriflavum</name>
    <name type="common">Mycobacterium celeriflavum</name>
    <dbReference type="NCBI Taxonomy" id="1249101"/>
    <lineage>
        <taxon>Bacteria</taxon>
        <taxon>Bacillati</taxon>
        <taxon>Actinomycetota</taxon>
        <taxon>Actinomycetes</taxon>
        <taxon>Mycobacteriales</taxon>
        <taxon>Mycobacteriaceae</taxon>
        <taxon>Mycolicibacterium</taxon>
    </lineage>
</organism>
<dbReference type="AlphaFoldDB" id="A0A1X0BUQ1"/>
<dbReference type="OrthoDB" id="4762524at2"/>
<dbReference type="RefSeq" id="WP_083003398.1">
    <property type="nucleotide sequence ID" value="NZ_AP022591.1"/>
</dbReference>
<dbReference type="EMBL" id="AP022591">
    <property type="protein sequence ID" value="BBY44522.1"/>
    <property type="molecule type" value="Genomic_DNA"/>
</dbReference>